<dbReference type="PRINTS" id="PR00260">
    <property type="entry name" value="CHEMTRNSDUCR"/>
</dbReference>
<dbReference type="PROSITE" id="PS50111">
    <property type="entry name" value="CHEMOTAXIS_TRANSDUC_2"/>
    <property type="match status" value="1"/>
</dbReference>
<name>A0ABW3HLS7_9BACL</name>
<evidence type="ECO:0000256" key="1">
    <source>
        <dbReference type="ARBA" id="ARBA00023224"/>
    </source>
</evidence>
<comment type="similarity">
    <text evidence="2">Belongs to the methyl-accepting chemotaxis (MCP) protein family.</text>
</comment>
<evidence type="ECO:0000313" key="6">
    <source>
        <dbReference type="EMBL" id="MFD0958456.1"/>
    </source>
</evidence>
<dbReference type="InterPro" id="IPR004089">
    <property type="entry name" value="MCPsignal_dom"/>
</dbReference>
<dbReference type="Pfam" id="PF11563">
    <property type="entry name" value="Protoglobin"/>
    <property type="match status" value="1"/>
</dbReference>
<dbReference type="InterPro" id="IPR039379">
    <property type="entry name" value="Protoglobin_sensor_dom"/>
</dbReference>
<comment type="caution">
    <text evidence="6">The sequence shown here is derived from an EMBL/GenBank/DDBJ whole genome shotgun (WGS) entry which is preliminary data.</text>
</comment>
<evidence type="ECO:0000259" key="5">
    <source>
        <dbReference type="PROSITE" id="PS50111"/>
    </source>
</evidence>
<evidence type="ECO:0000313" key="7">
    <source>
        <dbReference type="Proteomes" id="UP001596989"/>
    </source>
</evidence>
<dbReference type="PANTHER" id="PTHR32089:SF112">
    <property type="entry name" value="LYSOZYME-LIKE PROTEIN-RELATED"/>
    <property type="match status" value="1"/>
</dbReference>
<reference evidence="7" key="1">
    <citation type="journal article" date="2019" name="Int. J. Syst. Evol. Microbiol.">
        <title>The Global Catalogue of Microorganisms (GCM) 10K type strain sequencing project: providing services to taxonomists for standard genome sequencing and annotation.</title>
        <authorList>
            <consortium name="The Broad Institute Genomics Platform"/>
            <consortium name="The Broad Institute Genome Sequencing Center for Infectious Disease"/>
            <person name="Wu L."/>
            <person name="Ma J."/>
        </authorList>
    </citation>
    <scope>NUCLEOTIDE SEQUENCE [LARGE SCALE GENOMIC DNA]</scope>
    <source>
        <strain evidence="7">CCUG 59129</strain>
    </source>
</reference>
<dbReference type="EMBL" id="JBHTJZ010000005">
    <property type="protein sequence ID" value="MFD0958456.1"/>
    <property type="molecule type" value="Genomic_DNA"/>
</dbReference>
<dbReference type="SUPFAM" id="SSF58104">
    <property type="entry name" value="Methyl-accepting chemotaxis protein (MCP) signaling domain"/>
    <property type="match status" value="1"/>
</dbReference>
<accession>A0ABW3HLS7</accession>
<proteinExistence type="inferred from homology"/>
<keyword evidence="1 3" id="KW-0807">Transducer</keyword>
<evidence type="ECO:0000256" key="2">
    <source>
        <dbReference type="ARBA" id="ARBA00029447"/>
    </source>
</evidence>
<dbReference type="Pfam" id="PF00015">
    <property type="entry name" value="MCPsignal"/>
    <property type="match status" value="1"/>
</dbReference>
<dbReference type="PANTHER" id="PTHR32089">
    <property type="entry name" value="METHYL-ACCEPTING CHEMOTAXIS PROTEIN MCPB"/>
    <property type="match status" value="1"/>
</dbReference>
<keyword evidence="4" id="KW-0175">Coiled coil</keyword>
<dbReference type="SMART" id="SM00283">
    <property type="entry name" value="MA"/>
    <property type="match status" value="1"/>
</dbReference>
<dbReference type="Pfam" id="PF13682">
    <property type="entry name" value="CZB"/>
    <property type="match status" value="1"/>
</dbReference>
<evidence type="ECO:0000256" key="3">
    <source>
        <dbReference type="PROSITE-ProRule" id="PRU00284"/>
    </source>
</evidence>
<dbReference type="Gene3D" id="1.10.490.10">
    <property type="entry name" value="Globins"/>
    <property type="match status" value="1"/>
</dbReference>
<dbReference type="InterPro" id="IPR012292">
    <property type="entry name" value="Globin/Proto"/>
</dbReference>
<sequence length="577" mass="64695">MLLRKRPYSGKELKTISGSDISANDKLAQKLFFLQITSDDVKQLKKLDGIIEEQAESITKRHYGLLAEVTDMRSIVEKNSTWERLSQTFVDYLKSIPRVAIDDDYVQYRIRIGLVHSRIGLAPEWYIGSFTRVYEFMVPSILERFPAKEAAAILVALNRLLTLDAQITLEAYQQAHEFQFIETNSEIVEELIRMDKVKPLLASVHLSMDEATSVSAAAEQLSASIQEVADHAVQVAEDTDLLIEQARVGRSIIDESLNGFMSMAKQFSEAQAQFDELMAAINNVTEVVQLIREVADQTKLLALNASIEAARAGEEGRGFAVVASEVRKLSEQTTNSVEEIAGLIERVMGNASAVGKQTQRMADEMGGKAEQSKEAITSLDKIMGQVTSIGGSTSNIAAIVEQQSAATDDITSRIHEVLNQMELIGQNAKSTGEDIYQVSVKVNELRQRSLHYMPELSDAQTIRTVKTDHMLWRWWVYNSILGFHRLEGETAGDHHLCRLGKWYDKNKGTSTIAALTQYQQLDEPHRAIHHIARQVAECMEQGAEEQAQDLLEQMDQASRHVVELLEKLEAELKNHRK</sequence>
<feature type="domain" description="Methyl-accepting transducer" evidence="5">
    <location>
        <begin position="213"/>
        <end position="418"/>
    </location>
</feature>
<feature type="coiled-coil region" evidence="4">
    <location>
        <begin position="533"/>
        <end position="574"/>
    </location>
</feature>
<dbReference type="InterPro" id="IPR044398">
    <property type="entry name" value="Globin-sensor_dom"/>
</dbReference>
<protein>
    <submittedName>
        <fullName evidence="6">Methyl-accepting chemotaxis protein</fullName>
    </submittedName>
</protein>
<gene>
    <name evidence="6" type="ORF">ACFQ2I_03560</name>
</gene>
<dbReference type="Proteomes" id="UP001596989">
    <property type="component" value="Unassembled WGS sequence"/>
</dbReference>
<evidence type="ECO:0000256" key="4">
    <source>
        <dbReference type="SAM" id="Coils"/>
    </source>
</evidence>
<dbReference type="Gene3D" id="1.20.120.30">
    <property type="entry name" value="Aspartate receptor, ligand-binding domain"/>
    <property type="match status" value="1"/>
</dbReference>
<organism evidence="6 7">
    <name type="scientific">Paenibacillus chungangensis</name>
    <dbReference type="NCBI Taxonomy" id="696535"/>
    <lineage>
        <taxon>Bacteria</taxon>
        <taxon>Bacillati</taxon>
        <taxon>Bacillota</taxon>
        <taxon>Bacilli</taxon>
        <taxon>Bacillales</taxon>
        <taxon>Paenibacillaceae</taxon>
        <taxon>Paenibacillus</taxon>
    </lineage>
</organism>
<dbReference type="RefSeq" id="WP_377562234.1">
    <property type="nucleotide sequence ID" value="NZ_JBHTJZ010000005.1"/>
</dbReference>
<dbReference type="InterPro" id="IPR009050">
    <property type="entry name" value="Globin-like_sf"/>
</dbReference>
<dbReference type="InterPro" id="IPR025991">
    <property type="entry name" value="Chemoreceptor_zinc-bind_dom"/>
</dbReference>
<dbReference type="CDD" id="cd01068">
    <property type="entry name" value="globin_sensor"/>
    <property type="match status" value="1"/>
</dbReference>
<dbReference type="Gene3D" id="1.10.287.950">
    <property type="entry name" value="Methyl-accepting chemotaxis protein"/>
    <property type="match status" value="1"/>
</dbReference>
<keyword evidence="7" id="KW-1185">Reference proteome</keyword>
<dbReference type="InterPro" id="IPR004090">
    <property type="entry name" value="Chemotax_Me-accpt_rcpt"/>
</dbReference>
<dbReference type="SUPFAM" id="SSF46458">
    <property type="entry name" value="Globin-like"/>
    <property type="match status" value="1"/>
</dbReference>